<gene>
    <name evidence="8" type="ORF">JX265_014067</name>
</gene>
<dbReference type="GO" id="GO:0016020">
    <property type="term" value="C:membrane"/>
    <property type="evidence" value="ECO:0007669"/>
    <property type="project" value="UniProtKB-SubCell"/>
</dbReference>
<dbReference type="InterPro" id="IPR052337">
    <property type="entry name" value="SAT4-like"/>
</dbReference>
<feature type="domain" description="Rhodopsin" evidence="7">
    <location>
        <begin position="3"/>
        <end position="119"/>
    </location>
</feature>
<evidence type="ECO:0000256" key="5">
    <source>
        <dbReference type="ARBA" id="ARBA00038359"/>
    </source>
</evidence>
<keyword evidence="9" id="KW-1185">Reference proteome</keyword>
<keyword evidence="3 6" id="KW-1133">Transmembrane helix</keyword>
<reference evidence="8" key="1">
    <citation type="submission" date="2021-03" db="EMBL/GenBank/DDBJ databases">
        <title>Revisited historic fungal species revealed as producer of novel bioactive compounds through whole genome sequencing and comparative genomics.</title>
        <authorList>
            <person name="Vignolle G.A."/>
            <person name="Hochenegger N."/>
            <person name="Mach R.L."/>
            <person name="Mach-Aigner A.R."/>
            <person name="Javad Rahimi M."/>
            <person name="Salim K.A."/>
            <person name="Chan C.M."/>
            <person name="Lim L.B.L."/>
            <person name="Cai F."/>
            <person name="Druzhinina I.S."/>
            <person name="U'Ren J.M."/>
            <person name="Derntl C."/>
        </authorList>
    </citation>
    <scope>NUCLEOTIDE SEQUENCE</scope>
    <source>
        <strain evidence="8">TUCIM 5799</strain>
    </source>
</reference>
<dbReference type="AlphaFoldDB" id="A0A9P9W7G0"/>
<feature type="transmembrane region" description="Helical" evidence="6">
    <location>
        <begin position="12"/>
        <end position="32"/>
    </location>
</feature>
<dbReference type="EMBL" id="JAFIMR010000166">
    <property type="protein sequence ID" value="KAI1845823.1"/>
    <property type="molecule type" value="Genomic_DNA"/>
</dbReference>
<organism evidence="8 9">
    <name type="scientific">Neoarthrinium moseri</name>
    <dbReference type="NCBI Taxonomy" id="1658444"/>
    <lineage>
        <taxon>Eukaryota</taxon>
        <taxon>Fungi</taxon>
        <taxon>Dikarya</taxon>
        <taxon>Ascomycota</taxon>
        <taxon>Pezizomycotina</taxon>
        <taxon>Sordariomycetes</taxon>
        <taxon>Xylariomycetidae</taxon>
        <taxon>Amphisphaeriales</taxon>
        <taxon>Apiosporaceae</taxon>
        <taxon>Neoarthrinium</taxon>
    </lineage>
</organism>
<dbReference type="InterPro" id="IPR049326">
    <property type="entry name" value="Rhodopsin_dom_fungi"/>
</dbReference>
<evidence type="ECO:0000256" key="6">
    <source>
        <dbReference type="SAM" id="Phobius"/>
    </source>
</evidence>
<evidence type="ECO:0000313" key="9">
    <source>
        <dbReference type="Proteomes" id="UP000829685"/>
    </source>
</evidence>
<accession>A0A9P9W7G0</accession>
<dbReference type="Pfam" id="PF20684">
    <property type="entry name" value="Fung_rhodopsin"/>
    <property type="match status" value="1"/>
</dbReference>
<evidence type="ECO:0000256" key="4">
    <source>
        <dbReference type="ARBA" id="ARBA00023136"/>
    </source>
</evidence>
<evidence type="ECO:0000313" key="8">
    <source>
        <dbReference type="EMBL" id="KAI1845823.1"/>
    </source>
</evidence>
<keyword evidence="2 6" id="KW-0812">Transmembrane</keyword>
<feature type="transmembrane region" description="Helical" evidence="6">
    <location>
        <begin position="88"/>
        <end position="108"/>
    </location>
</feature>
<comment type="subcellular location">
    <subcellularLocation>
        <location evidence="1">Membrane</location>
        <topology evidence="1">Multi-pass membrane protein</topology>
    </subcellularLocation>
</comment>
<protein>
    <recommendedName>
        <fullName evidence="7">Rhodopsin domain-containing protein</fullName>
    </recommendedName>
</protein>
<proteinExistence type="inferred from homology"/>
<dbReference type="Proteomes" id="UP000829685">
    <property type="component" value="Unassembled WGS sequence"/>
</dbReference>
<evidence type="ECO:0000256" key="2">
    <source>
        <dbReference type="ARBA" id="ARBA00022692"/>
    </source>
</evidence>
<evidence type="ECO:0000259" key="7">
    <source>
        <dbReference type="Pfam" id="PF20684"/>
    </source>
</evidence>
<dbReference type="PANTHER" id="PTHR33048:SF96">
    <property type="entry name" value="INTEGRAL MEMBRANE PROTEIN"/>
    <property type="match status" value="1"/>
</dbReference>
<feature type="transmembrane region" description="Helical" evidence="6">
    <location>
        <begin position="114"/>
        <end position="137"/>
    </location>
</feature>
<sequence length="159" mass="17827">MIKSFGVDDWLMLIAMFFFTLHTGFCLGGVAHGTGQHAVDLTASDITLALQNWWFCYLWYCATMIFSKASIAFFLLRLTPIWSQRVTIYATLGVSTLISVAFFFVAMLQCLPVSFFWTRLAGTGSYFTFTFLPVWLVKGLQVDKSTKFALVPILSLGAT</sequence>
<feature type="transmembrane region" description="Helical" evidence="6">
    <location>
        <begin position="52"/>
        <end position="76"/>
    </location>
</feature>
<comment type="caution">
    <text evidence="8">The sequence shown here is derived from an EMBL/GenBank/DDBJ whole genome shotgun (WGS) entry which is preliminary data.</text>
</comment>
<name>A0A9P9W7G0_9PEZI</name>
<evidence type="ECO:0000256" key="3">
    <source>
        <dbReference type="ARBA" id="ARBA00022989"/>
    </source>
</evidence>
<dbReference type="PANTHER" id="PTHR33048">
    <property type="entry name" value="PTH11-LIKE INTEGRAL MEMBRANE PROTEIN (AFU_ORTHOLOGUE AFUA_5G11245)"/>
    <property type="match status" value="1"/>
</dbReference>
<comment type="similarity">
    <text evidence="5">Belongs to the SAT4 family.</text>
</comment>
<feature type="non-terminal residue" evidence="8">
    <location>
        <position position="1"/>
    </location>
</feature>
<evidence type="ECO:0000256" key="1">
    <source>
        <dbReference type="ARBA" id="ARBA00004141"/>
    </source>
</evidence>
<keyword evidence="4 6" id="KW-0472">Membrane</keyword>